<proteinExistence type="predicted"/>
<dbReference type="RefSeq" id="WP_192011668.1">
    <property type="nucleotide sequence ID" value="NZ_JACYTQ010000008.1"/>
</dbReference>
<keyword evidence="1" id="KW-0802">TPR repeat</keyword>
<dbReference type="InterPro" id="IPR011990">
    <property type="entry name" value="TPR-like_helical_dom_sf"/>
</dbReference>
<feature type="region of interest" description="Disordered" evidence="2">
    <location>
        <begin position="143"/>
        <end position="164"/>
    </location>
</feature>
<keyword evidence="4" id="KW-1185">Reference proteome</keyword>
<sequence>MNKILLATLLLIPSSWTQISEKNKAIDSAEERYVKADYEESVREHLALLNEYGINSEEANFDLALSYQFNEQEEDAQQKYVELVGAIKSNIASSASNQNGVILGRGEKYKEALEAFKTALIKDPTNDIARYNYELLARWLEQNEDQQQDQKDNQDQDKQEPSNYAKRMKAEADKLVEQFKFKEALDVMNKALEIDETVSHYQEFIKNLGDVNEINEN</sequence>
<dbReference type="EMBL" id="JACYTQ010000008">
    <property type="protein sequence ID" value="MBD8490795.1"/>
    <property type="molecule type" value="Genomic_DNA"/>
</dbReference>
<protein>
    <recommendedName>
        <fullName evidence="5">Tetratricopeptide repeat protein</fullName>
    </recommendedName>
</protein>
<reference evidence="3 4" key="1">
    <citation type="submission" date="2020-09" db="EMBL/GenBank/DDBJ databases">
        <title>Echinicola sp. CAU 1574 isolated from sand of Sido Beach.</title>
        <authorList>
            <person name="Kim W."/>
        </authorList>
    </citation>
    <scope>NUCLEOTIDE SEQUENCE [LARGE SCALE GENOMIC DNA]</scope>
    <source>
        <strain evidence="3 4">CAU 1574</strain>
    </source>
</reference>
<dbReference type="PROSITE" id="PS50005">
    <property type="entry name" value="TPR"/>
    <property type="match status" value="1"/>
</dbReference>
<feature type="repeat" description="TPR" evidence="1">
    <location>
        <begin position="93"/>
        <end position="126"/>
    </location>
</feature>
<evidence type="ECO:0000256" key="1">
    <source>
        <dbReference type="PROSITE-ProRule" id="PRU00339"/>
    </source>
</evidence>
<dbReference type="Gene3D" id="1.25.40.10">
    <property type="entry name" value="Tetratricopeptide repeat domain"/>
    <property type="match status" value="1"/>
</dbReference>
<dbReference type="InterPro" id="IPR019734">
    <property type="entry name" value="TPR_rpt"/>
</dbReference>
<dbReference type="SUPFAM" id="SSF48452">
    <property type="entry name" value="TPR-like"/>
    <property type="match status" value="1"/>
</dbReference>
<comment type="caution">
    <text evidence="3">The sequence shown here is derived from an EMBL/GenBank/DDBJ whole genome shotgun (WGS) entry which is preliminary data.</text>
</comment>
<dbReference type="SMART" id="SM00028">
    <property type="entry name" value="TPR"/>
    <property type="match status" value="2"/>
</dbReference>
<feature type="compositionally biased region" description="Basic and acidic residues" evidence="2">
    <location>
        <begin position="148"/>
        <end position="160"/>
    </location>
</feature>
<evidence type="ECO:0000313" key="4">
    <source>
        <dbReference type="Proteomes" id="UP000647133"/>
    </source>
</evidence>
<organism evidence="3 4">
    <name type="scientific">Echinicola arenosa</name>
    <dbReference type="NCBI Taxonomy" id="2774144"/>
    <lineage>
        <taxon>Bacteria</taxon>
        <taxon>Pseudomonadati</taxon>
        <taxon>Bacteroidota</taxon>
        <taxon>Cytophagia</taxon>
        <taxon>Cytophagales</taxon>
        <taxon>Cyclobacteriaceae</taxon>
        <taxon>Echinicola</taxon>
    </lineage>
</organism>
<name>A0ABR9AQ27_9BACT</name>
<evidence type="ECO:0000256" key="2">
    <source>
        <dbReference type="SAM" id="MobiDB-lite"/>
    </source>
</evidence>
<evidence type="ECO:0008006" key="5">
    <source>
        <dbReference type="Google" id="ProtNLM"/>
    </source>
</evidence>
<dbReference type="Proteomes" id="UP000647133">
    <property type="component" value="Unassembled WGS sequence"/>
</dbReference>
<gene>
    <name evidence="3" type="ORF">IFO69_18735</name>
</gene>
<evidence type="ECO:0000313" key="3">
    <source>
        <dbReference type="EMBL" id="MBD8490795.1"/>
    </source>
</evidence>
<accession>A0ABR9AQ27</accession>